<keyword evidence="2" id="KW-0238">DNA-binding</keyword>
<dbReference type="PANTHER" id="PTHR44688:SF16">
    <property type="entry name" value="DNA-BINDING TRANSCRIPTIONAL ACTIVATOR DEVR_DOSR"/>
    <property type="match status" value="1"/>
</dbReference>
<dbReference type="InterPro" id="IPR036388">
    <property type="entry name" value="WH-like_DNA-bd_sf"/>
</dbReference>
<evidence type="ECO:0000313" key="6">
    <source>
        <dbReference type="Proteomes" id="UP001344888"/>
    </source>
</evidence>
<proteinExistence type="predicted"/>
<dbReference type="PANTHER" id="PTHR44688">
    <property type="entry name" value="DNA-BINDING TRANSCRIPTIONAL ACTIVATOR DEVR_DOSR"/>
    <property type="match status" value="1"/>
</dbReference>
<dbReference type="Proteomes" id="UP001344888">
    <property type="component" value="Unassembled WGS sequence"/>
</dbReference>
<dbReference type="SMART" id="SM00421">
    <property type="entry name" value="HTH_LUXR"/>
    <property type="match status" value="1"/>
</dbReference>
<dbReference type="PROSITE" id="PS50043">
    <property type="entry name" value="HTH_LUXR_2"/>
    <property type="match status" value="1"/>
</dbReference>
<accession>A0AAW9NUB1</accession>
<dbReference type="GO" id="GO:0006355">
    <property type="term" value="P:regulation of DNA-templated transcription"/>
    <property type="evidence" value="ECO:0007669"/>
    <property type="project" value="InterPro"/>
</dbReference>
<evidence type="ECO:0000259" key="4">
    <source>
        <dbReference type="PROSITE" id="PS50043"/>
    </source>
</evidence>
<dbReference type="SUPFAM" id="SSF46894">
    <property type="entry name" value="C-terminal effector domain of the bipartite response regulators"/>
    <property type="match status" value="1"/>
</dbReference>
<name>A0AAW9NUB1_9BACL</name>
<dbReference type="AlphaFoldDB" id="A0AAW9NUB1"/>
<keyword evidence="3" id="KW-0804">Transcription</keyword>
<dbReference type="GO" id="GO:0003677">
    <property type="term" value="F:DNA binding"/>
    <property type="evidence" value="ECO:0007669"/>
    <property type="project" value="UniProtKB-KW"/>
</dbReference>
<keyword evidence="6" id="KW-1185">Reference proteome</keyword>
<keyword evidence="1" id="KW-0805">Transcription regulation</keyword>
<dbReference type="Gene3D" id="1.10.10.10">
    <property type="entry name" value="Winged helix-like DNA-binding domain superfamily/Winged helix DNA-binding domain"/>
    <property type="match status" value="1"/>
</dbReference>
<dbReference type="Pfam" id="PF00196">
    <property type="entry name" value="GerE"/>
    <property type="match status" value="1"/>
</dbReference>
<feature type="domain" description="HTH luxR-type" evidence="4">
    <location>
        <begin position="272"/>
        <end position="337"/>
    </location>
</feature>
<dbReference type="PROSITE" id="PS00622">
    <property type="entry name" value="HTH_LUXR_1"/>
    <property type="match status" value="1"/>
</dbReference>
<dbReference type="InterPro" id="IPR016032">
    <property type="entry name" value="Sig_transdc_resp-reg_C-effctor"/>
</dbReference>
<sequence>MFLQQIHPLKDSYHFRKRILELIKRKIPYEAYCFTTVDPQTLLSTGALTDERIELLHPQLFENEYNGEDLNRYTELLEKKIYCQTIFEATKGDMSRSKRFQEILAPNGFIDELRAVLVYKNHCYGFLTLYRIEEQGVFCQAEIDALNQSLASIAQRLKESISHSFQTRKSVDETITETGIIILDQTLNVISTNQMGLKFLVWLRQEEQIESNRLPRPIRAICSQDKGADASKMVLYAFNHLFMTLTVSQLFTPSTPIALLIERISPNEAKKILLSLYHLTSREYELVELLLEGKSTKCIANELSISAYTVQDHLKSIFLKVDVNSRRELVGKIADICR</sequence>
<evidence type="ECO:0000256" key="2">
    <source>
        <dbReference type="ARBA" id="ARBA00023125"/>
    </source>
</evidence>
<organism evidence="5 6">
    <name type="scientific">Metasolibacillus meyeri</name>
    <dbReference type="NCBI Taxonomy" id="1071052"/>
    <lineage>
        <taxon>Bacteria</taxon>
        <taxon>Bacillati</taxon>
        <taxon>Bacillota</taxon>
        <taxon>Bacilli</taxon>
        <taxon>Bacillales</taxon>
        <taxon>Caryophanaceae</taxon>
        <taxon>Metasolibacillus</taxon>
    </lineage>
</organism>
<dbReference type="EMBL" id="JARSFG010000011">
    <property type="protein sequence ID" value="MEC1178413.1"/>
    <property type="molecule type" value="Genomic_DNA"/>
</dbReference>
<protein>
    <submittedName>
        <fullName evidence="5">LuxR C-terminal-related transcriptional regulator</fullName>
    </submittedName>
</protein>
<comment type="caution">
    <text evidence="5">The sequence shown here is derived from an EMBL/GenBank/DDBJ whole genome shotgun (WGS) entry which is preliminary data.</text>
</comment>
<evidence type="ECO:0000256" key="1">
    <source>
        <dbReference type="ARBA" id="ARBA00023015"/>
    </source>
</evidence>
<gene>
    <name evidence="5" type="ORF">P9B03_07965</name>
</gene>
<evidence type="ECO:0000313" key="5">
    <source>
        <dbReference type="EMBL" id="MEC1178413.1"/>
    </source>
</evidence>
<reference evidence="5 6" key="1">
    <citation type="submission" date="2023-03" db="EMBL/GenBank/DDBJ databases">
        <title>Bacillus Genome Sequencing.</title>
        <authorList>
            <person name="Dunlap C."/>
        </authorList>
    </citation>
    <scope>NUCLEOTIDE SEQUENCE [LARGE SCALE GENOMIC DNA]</scope>
    <source>
        <strain evidence="5 6">B-59205</strain>
    </source>
</reference>
<dbReference type="InterPro" id="IPR000792">
    <property type="entry name" value="Tscrpt_reg_LuxR_C"/>
</dbReference>
<dbReference type="PRINTS" id="PR00038">
    <property type="entry name" value="HTHLUXR"/>
</dbReference>
<evidence type="ECO:0000256" key="3">
    <source>
        <dbReference type="ARBA" id="ARBA00023163"/>
    </source>
</evidence>
<dbReference type="RefSeq" id="WP_326122933.1">
    <property type="nucleotide sequence ID" value="NZ_JARSFG010000011.1"/>
</dbReference>